<sequence length="147" mass="16509">MPEKAQAMNQKLTKTLEGMKASYPYYNPHYKNDLPDKEKVPTVLSHSQKGSIVECTYQENGARVLRANLLYTLNGGEPAEEWFRTPAKLLPGSKLSATLPKGTSHYVISLIDENNFLVSYPEINKPTNNKPTSLKALRVTKKKTKSQ</sequence>
<protein>
    <submittedName>
        <fullName evidence="1">N-acetylgalactosamine 6-sulfate sulfatase GALNS</fullName>
    </submittedName>
</protein>
<dbReference type="EMBL" id="ABCK01000026">
    <property type="protein sequence ID" value="EDM25641.1"/>
    <property type="molecule type" value="Genomic_DNA"/>
</dbReference>
<organism evidence="1 2">
    <name type="scientific">Lentisphaera araneosa HTCC2155</name>
    <dbReference type="NCBI Taxonomy" id="313628"/>
    <lineage>
        <taxon>Bacteria</taxon>
        <taxon>Pseudomonadati</taxon>
        <taxon>Lentisphaerota</taxon>
        <taxon>Lentisphaeria</taxon>
        <taxon>Lentisphaerales</taxon>
        <taxon>Lentisphaeraceae</taxon>
        <taxon>Lentisphaera</taxon>
    </lineage>
</organism>
<dbReference type="AlphaFoldDB" id="A6DRV6"/>
<gene>
    <name evidence="1" type="ORF">LNTAR_25145</name>
</gene>
<accession>A6DRV6</accession>
<comment type="caution">
    <text evidence="1">The sequence shown here is derived from an EMBL/GenBank/DDBJ whole genome shotgun (WGS) entry which is preliminary data.</text>
</comment>
<name>A6DRV6_9BACT</name>
<dbReference type="eggNOG" id="COG3119">
    <property type="taxonomic scope" value="Bacteria"/>
</dbReference>
<dbReference type="Proteomes" id="UP000004947">
    <property type="component" value="Unassembled WGS sequence"/>
</dbReference>
<reference evidence="1 2" key="1">
    <citation type="journal article" date="2010" name="J. Bacteriol.">
        <title>Genome sequence of Lentisphaera araneosa HTCC2155T, the type species of the order Lentisphaerales in the phylum Lentisphaerae.</title>
        <authorList>
            <person name="Thrash J.C."/>
            <person name="Cho J.C."/>
            <person name="Vergin K.L."/>
            <person name="Morris R.M."/>
            <person name="Giovannoni S.J."/>
        </authorList>
    </citation>
    <scope>NUCLEOTIDE SEQUENCE [LARGE SCALE GENOMIC DNA]</scope>
    <source>
        <strain evidence="1 2">HTCC2155</strain>
    </source>
</reference>
<dbReference type="STRING" id="313628.LNTAR_25145"/>
<keyword evidence="2" id="KW-1185">Reference proteome</keyword>
<proteinExistence type="predicted"/>
<evidence type="ECO:0000313" key="1">
    <source>
        <dbReference type="EMBL" id="EDM25641.1"/>
    </source>
</evidence>
<evidence type="ECO:0000313" key="2">
    <source>
        <dbReference type="Proteomes" id="UP000004947"/>
    </source>
</evidence>